<feature type="compositionally biased region" description="Basic and acidic residues" evidence="2">
    <location>
        <begin position="1"/>
        <end position="14"/>
    </location>
</feature>
<protein>
    <submittedName>
        <fullName evidence="3">Uncharacterized protein</fullName>
    </submittedName>
</protein>
<dbReference type="OrthoDB" id="2013972at2759"/>
<evidence type="ECO:0000256" key="1">
    <source>
        <dbReference type="ARBA" id="ARBA00038158"/>
    </source>
</evidence>
<dbReference type="Gene3D" id="3.40.50.150">
    <property type="entry name" value="Vaccinia Virus protein VP39"/>
    <property type="match status" value="1"/>
</dbReference>
<evidence type="ECO:0000313" key="4">
    <source>
        <dbReference type="Proteomes" id="UP000696573"/>
    </source>
</evidence>
<gene>
    <name evidence="3" type="ORF">CRHIZ90672A_00009405</name>
</gene>
<dbReference type="EMBL" id="CABFNQ020000750">
    <property type="protein sequence ID" value="CAH0034725.1"/>
    <property type="molecule type" value="Genomic_DNA"/>
</dbReference>
<dbReference type="PANTHER" id="PTHR43591:SF31">
    <property type="entry name" value="LAEA-LIKE, PUTATIVE (AFU_ORTHOLOGUE AFUA_8G01930)-RELATED"/>
    <property type="match status" value="1"/>
</dbReference>
<accession>A0A9N9VVK7</accession>
<dbReference type="CDD" id="cd02440">
    <property type="entry name" value="AdoMet_MTases"/>
    <property type="match status" value="1"/>
</dbReference>
<sequence length="385" mass="42953">MAEETKAEAQELRAKSSSPTQQPSAAGPLSSKSSSKSPQGATLPPESTGHLEAEEEGAISDEGSDLGAGDVQSSTASLSSTIYKFREENGRTYHAHKDGAYIAPNDQLEQERLDFQHALCLLTFDNRLYFAPLDQQPLRRVLDVGTGTGCWAIDFADDHPSATVVGIDLSPIQPSLVPPNVEFQVDDLEDDWTFSEPFDYIYTRFMTVSFANWPRFFEQSMQHLTPGGWLEVVDILPPISDDGTMSPDTALYKWSNYLLESTEKIGRPFGGTAKYKEQMQEAGYQNVVQHVYKWPQNRWPKDPKYKELGKCNDMTSALIAATAGTWTLENISSGLEAISNALFTRVLGWTKPELDVFLVQVRKDIKNPAIHAYWPIYVIYGQKPK</sequence>
<feature type="compositionally biased region" description="Acidic residues" evidence="2">
    <location>
        <begin position="53"/>
        <end position="64"/>
    </location>
</feature>
<dbReference type="InterPro" id="IPR029063">
    <property type="entry name" value="SAM-dependent_MTases_sf"/>
</dbReference>
<keyword evidence="4" id="KW-1185">Reference proteome</keyword>
<dbReference type="Pfam" id="PF13489">
    <property type="entry name" value="Methyltransf_23"/>
    <property type="match status" value="1"/>
</dbReference>
<organism evidence="3 4">
    <name type="scientific">Clonostachys rhizophaga</name>
    <dbReference type="NCBI Taxonomy" id="160324"/>
    <lineage>
        <taxon>Eukaryota</taxon>
        <taxon>Fungi</taxon>
        <taxon>Dikarya</taxon>
        <taxon>Ascomycota</taxon>
        <taxon>Pezizomycotina</taxon>
        <taxon>Sordariomycetes</taxon>
        <taxon>Hypocreomycetidae</taxon>
        <taxon>Hypocreales</taxon>
        <taxon>Bionectriaceae</taxon>
        <taxon>Clonostachys</taxon>
    </lineage>
</organism>
<dbReference type="AlphaFoldDB" id="A0A9N9VVK7"/>
<feature type="compositionally biased region" description="Polar residues" evidence="2">
    <location>
        <begin position="15"/>
        <end position="24"/>
    </location>
</feature>
<dbReference type="Proteomes" id="UP000696573">
    <property type="component" value="Unassembled WGS sequence"/>
</dbReference>
<proteinExistence type="inferred from homology"/>
<dbReference type="SUPFAM" id="SSF53335">
    <property type="entry name" value="S-adenosyl-L-methionine-dependent methyltransferases"/>
    <property type="match status" value="1"/>
</dbReference>
<evidence type="ECO:0000313" key="3">
    <source>
        <dbReference type="EMBL" id="CAH0034725.1"/>
    </source>
</evidence>
<dbReference type="PANTHER" id="PTHR43591">
    <property type="entry name" value="METHYLTRANSFERASE"/>
    <property type="match status" value="1"/>
</dbReference>
<name>A0A9N9VVK7_9HYPO</name>
<feature type="region of interest" description="Disordered" evidence="2">
    <location>
        <begin position="1"/>
        <end position="72"/>
    </location>
</feature>
<comment type="caution">
    <text evidence="3">The sequence shown here is derived from an EMBL/GenBank/DDBJ whole genome shotgun (WGS) entry which is preliminary data.</text>
</comment>
<evidence type="ECO:0000256" key="2">
    <source>
        <dbReference type="SAM" id="MobiDB-lite"/>
    </source>
</evidence>
<reference evidence="3" key="1">
    <citation type="submission" date="2021-10" db="EMBL/GenBank/DDBJ databases">
        <authorList>
            <person name="Piombo E."/>
        </authorList>
    </citation>
    <scope>NUCLEOTIDE SEQUENCE</scope>
</reference>
<dbReference type="GO" id="GO:0008168">
    <property type="term" value="F:methyltransferase activity"/>
    <property type="evidence" value="ECO:0007669"/>
    <property type="project" value="TreeGrafter"/>
</dbReference>
<comment type="similarity">
    <text evidence="1">Belongs to the methyltransferase superfamily. LaeA methyltransferase family.</text>
</comment>